<organism evidence="7 8">
    <name type="scientific">Sphingobacterium psychroaquaticum</name>
    <dbReference type="NCBI Taxonomy" id="561061"/>
    <lineage>
        <taxon>Bacteria</taxon>
        <taxon>Pseudomonadati</taxon>
        <taxon>Bacteroidota</taxon>
        <taxon>Sphingobacteriia</taxon>
        <taxon>Sphingobacteriales</taxon>
        <taxon>Sphingobacteriaceae</taxon>
        <taxon>Sphingobacterium</taxon>
    </lineage>
</organism>
<dbReference type="InterPro" id="IPR014327">
    <property type="entry name" value="RNA_pol_sigma70_bacteroid"/>
</dbReference>
<dbReference type="Gene3D" id="1.10.1740.10">
    <property type="match status" value="1"/>
</dbReference>
<dbReference type="SUPFAM" id="SSF88659">
    <property type="entry name" value="Sigma3 and sigma4 domains of RNA polymerase sigma factors"/>
    <property type="match status" value="1"/>
</dbReference>
<dbReference type="Pfam" id="PF08281">
    <property type="entry name" value="Sigma70_r4_2"/>
    <property type="match status" value="1"/>
</dbReference>
<dbReference type="InterPro" id="IPR036388">
    <property type="entry name" value="WH-like_DNA-bd_sf"/>
</dbReference>
<dbReference type="EMBL" id="FXAU01000003">
    <property type="protein sequence ID" value="SMG30076.1"/>
    <property type="molecule type" value="Genomic_DNA"/>
</dbReference>
<name>A0A1X7JPE9_9SPHI</name>
<dbReference type="InterPro" id="IPR013324">
    <property type="entry name" value="RNA_pol_sigma_r3/r4-like"/>
</dbReference>
<dbReference type="GO" id="GO:0006352">
    <property type="term" value="P:DNA-templated transcription initiation"/>
    <property type="evidence" value="ECO:0007669"/>
    <property type="project" value="InterPro"/>
</dbReference>
<dbReference type="PANTHER" id="PTHR43133">
    <property type="entry name" value="RNA POLYMERASE ECF-TYPE SIGMA FACTO"/>
    <property type="match status" value="1"/>
</dbReference>
<comment type="similarity">
    <text evidence="1">Belongs to the sigma-70 factor family. ECF subfamily.</text>
</comment>
<dbReference type="InterPro" id="IPR007627">
    <property type="entry name" value="RNA_pol_sigma70_r2"/>
</dbReference>
<protein>
    <submittedName>
        <fullName evidence="7">RNA polymerase sigma-70 factor, ECF subfamily</fullName>
    </submittedName>
</protein>
<dbReference type="InterPro" id="IPR013325">
    <property type="entry name" value="RNA_pol_sigma_r2"/>
</dbReference>
<dbReference type="GO" id="GO:0016987">
    <property type="term" value="F:sigma factor activity"/>
    <property type="evidence" value="ECO:0007669"/>
    <property type="project" value="UniProtKB-KW"/>
</dbReference>
<keyword evidence="3" id="KW-0731">Sigma factor</keyword>
<dbReference type="Pfam" id="PF04542">
    <property type="entry name" value="Sigma70_r2"/>
    <property type="match status" value="1"/>
</dbReference>
<evidence type="ECO:0000256" key="3">
    <source>
        <dbReference type="ARBA" id="ARBA00023082"/>
    </source>
</evidence>
<keyword evidence="8" id="KW-1185">Reference proteome</keyword>
<feature type="domain" description="RNA polymerase sigma-70 region 2" evidence="5">
    <location>
        <begin position="40"/>
        <end position="105"/>
    </location>
</feature>
<reference evidence="7 8" key="1">
    <citation type="submission" date="2017-04" db="EMBL/GenBank/DDBJ databases">
        <authorList>
            <person name="Afonso C.L."/>
            <person name="Miller P.J."/>
            <person name="Scott M.A."/>
            <person name="Spackman E."/>
            <person name="Goraichik I."/>
            <person name="Dimitrov K.M."/>
            <person name="Suarez D.L."/>
            <person name="Swayne D.E."/>
        </authorList>
    </citation>
    <scope>NUCLEOTIDE SEQUENCE [LARGE SCALE GENOMIC DNA]</scope>
    <source>
        <strain evidence="7 8">DSM 22418</strain>
    </source>
</reference>
<dbReference type="InterPro" id="IPR014284">
    <property type="entry name" value="RNA_pol_sigma-70_dom"/>
</dbReference>
<evidence type="ECO:0000313" key="7">
    <source>
        <dbReference type="EMBL" id="SMG30076.1"/>
    </source>
</evidence>
<dbReference type="Proteomes" id="UP000192980">
    <property type="component" value="Unassembled WGS sequence"/>
</dbReference>
<evidence type="ECO:0000259" key="6">
    <source>
        <dbReference type="Pfam" id="PF08281"/>
    </source>
</evidence>
<dbReference type="NCBIfam" id="TIGR02985">
    <property type="entry name" value="Sig70_bacteroi1"/>
    <property type="match status" value="1"/>
</dbReference>
<dbReference type="InterPro" id="IPR039425">
    <property type="entry name" value="RNA_pol_sigma-70-like"/>
</dbReference>
<dbReference type="InterPro" id="IPR013249">
    <property type="entry name" value="RNA_pol_sigma70_r4_t2"/>
</dbReference>
<dbReference type="Gene3D" id="1.10.10.10">
    <property type="entry name" value="Winged helix-like DNA-binding domain superfamily/Winged helix DNA-binding domain"/>
    <property type="match status" value="1"/>
</dbReference>
<accession>A0A1X7JPE9</accession>
<evidence type="ECO:0000259" key="5">
    <source>
        <dbReference type="Pfam" id="PF04542"/>
    </source>
</evidence>
<dbReference type="CDD" id="cd06171">
    <property type="entry name" value="Sigma70_r4"/>
    <property type="match status" value="1"/>
</dbReference>
<proteinExistence type="inferred from homology"/>
<dbReference type="NCBIfam" id="TIGR02937">
    <property type="entry name" value="sigma70-ECF"/>
    <property type="match status" value="1"/>
</dbReference>
<evidence type="ECO:0000256" key="2">
    <source>
        <dbReference type="ARBA" id="ARBA00023015"/>
    </source>
</evidence>
<sequence length="217" mass="25129">MVSSSEMNFINYRGEMHIFQEDSDLIEQLAEGSTAAFEKLFARYWSHVFTTVKKLIKSHELAEDVSQEIFVKVWSRRQELSSVTNIEAYLYTIARNTTLDVLRKKVLVTDNLEQLIHYFSDHALTPEQRLEYKELQHSIQESINALPEKLKAVFVLSRIEGLSHEEIAVKLDISITSSKTYIVRALKIIRAHMASNMDLNTILIATLLLEKIIFRNK</sequence>
<keyword evidence="2" id="KW-0805">Transcription regulation</keyword>
<evidence type="ECO:0000256" key="1">
    <source>
        <dbReference type="ARBA" id="ARBA00010641"/>
    </source>
</evidence>
<dbReference type="SUPFAM" id="SSF88946">
    <property type="entry name" value="Sigma2 domain of RNA polymerase sigma factors"/>
    <property type="match status" value="1"/>
</dbReference>
<evidence type="ECO:0000256" key="4">
    <source>
        <dbReference type="ARBA" id="ARBA00023163"/>
    </source>
</evidence>
<keyword evidence="4" id="KW-0804">Transcription</keyword>
<dbReference type="GO" id="GO:0003677">
    <property type="term" value="F:DNA binding"/>
    <property type="evidence" value="ECO:0007669"/>
    <property type="project" value="InterPro"/>
</dbReference>
<dbReference type="STRING" id="561061.SAMN05660862_2010"/>
<evidence type="ECO:0000313" key="8">
    <source>
        <dbReference type="Proteomes" id="UP000192980"/>
    </source>
</evidence>
<dbReference type="PANTHER" id="PTHR43133:SF46">
    <property type="entry name" value="RNA POLYMERASE SIGMA-70 FACTOR ECF SUBFAMILY"/>
    <property type="match status" value="1"/>
</dbReference>
<dbReference type="AlphaFoldDB" id="A0A1X7JPE9"/>
<feature type="domain" description="RNA polymerase sigma factor 70 region 4 type 2" evidence="6">
    <location>
        <begin position="138"/>
        <end position="187"/>
    </location>
</feature>
<gene>
    <name evidence="7" type="ORF">SAMN05660862_2010</name>
</gene>